<dbReference type="PANTHER" id="PTHR24025:SF23">
    <property type="entry name" value="NEURAL-CADHERIN"/>
    <property type="match status" value="1"/>
</dbReference>
<dbReference type="GO" id="GO:0009653">
    <property type="term" value="P:anatomical structure morphogenesis"/>
    <property type="evidence" value="ECO:0007669"/>
    <property type="project" value="UniProtKB-ARBA"/>
</dbReference>
<name>A0A4Y2NKE9_ARAVE</name>
<feature type="domain" description="Cadherin" evidence="11">
    <location>
        <begin position="7"/>
        <end position="64"/>
    </location>
</feature>
<evidence type="ECO:0000259" key="11">
    <source>
        <dbReference type="PROSITE" id="PS50268"/>
    </source>
</evidence>
<feature type="domain" description="Cadherin" evidence="11">
    <location>
        <begin position="391"/>
        <end position="506"/>
    </location>
</feature>
<dbReference type="GO" id="GO:0005509">
    <property type="term" value="F:calcium ion binding"/>
    <property type="evidence" value="ECO:0007669"/>
    <property type="project" value="UniProtKB-UniRule"/>
</dbReference>
<feature type="domain" description="Cadherin" evidence="11">
    <location>
        <begin position="267"/>
        <end position="388"/>
    </location>
</feature>
<dbReference type="FunFam" id="2.60.40.60:FF:000020">
    <property type="entry name" value="Dachsous cadherin-related 1b"/>
    <property type="match status" value="1"/>
</dbReference>
<evidence type="ECO:0000256" key="3">
    <source>
        <dbReference type="ARBA" id="ARBA00022737"/>
    </source>
</evidence>
<evidence type="ECO:0000256" key="4">
    <source>
        <dbReference type="ARBA" id="ARBA00022837"/>
    </source>
</evidence>
<organism evidence="12 13">
    <name type="scientific">Araneus ventricosus</name>
    <name type="common">Orbweaver spider</name>
    <name type="synonym">Epeira ventricosa</name>
    <dbReference type="NCBI Taxonomy" id="182803"/>
    <lineage>
        <taxon>Eukaryota</taxon>
        <taxon>Metazoa</taxon>
        <taxon>Ecdysozoa</taxon>
        <taxon>Arthropoda</taxon>
        <taxon>Chelicerata</taxon>
        <taxon>Arachnida</taxon>
        <taxon>Araneae</taxon>
        <taxon>Araneomorphae</taxon>
        <taxon>Entelegynae</taxon>
        <taxon>Araneoidea</taxon>
        <taxon>Araneidae</taxon>
        <taxon>Araneus</taxon>
    </lineage>
</organism>
<feature type="domain" description="Cadherin" evidence="11">
    <location>
        <begin position="65"/>
        <end position="168"/>
    </location>
</feature>
<dbReference type="SMART" id="SM00112">
    <property type="entry name" value="CA"/>
    <property type="match status" value="5"/>
</dbReference>
<evidence type="ECO:0000313" key="13">
    <source>
        <dbReference type="Proteomes" id="UP000499080"/>
    </source>
</evidence>
<dbReference type="PRINTS" id="PR00205">
    <property type="entry name" value="CADHERIN"/>
</dbReference>
<evidence type="ECO:0000256" key="9">
    <source>
        <dbReference type="SAM" id="MobiDB-lite"/>
    </source>
</evidence>
<dbReference type="EMBL" id="BGPR01009188">
    <property type="protein sequence ID" value="GBN38477.1"/>
    <property type="molecule type" value="Genomic_DNA"/>
</dbReference>
<dbReference type="GO" id="GO:0005886">
    <property type="term" value="C:plasma membrane"/>
    <property type="evidence" value="ECO:0007669"/>
    <property type="project" value="InterPro"/>
</dbReference>
<dbReference type="PROSITE" id="PS50268">
    <property type="entry name" value="CADHERIN_2"/>
    <property type="match status" value="5"/>
</dbReference>
<keyword evidence="7 10" id="KW-0472">Membrane</keyword>
<gene>
    <name evidence="12" type="primary">Cad89D</name>
    <name evidence="12" type="ORF">AVEN_38763_1</name>
</gene>
<dbReference type="PANTHER" id="PTHR24025">
    <property type="entry name" value="DESMOGLEIN FAMILY MEMBER"/>
    <property type="match status" value="1"/>
</dbReference>
<evidence type="ECO:0000256" key="10">
    <source>
        <dbReference type="SAM" id="Phobius"/>
    </source>
</evidence>
<comment type="subcellular location">
    <subcellularLocation>
        <location evidence="1">Membrane</location>
    </subcellularLocation>
</comment>
<dbReference type="AlphaFoldDB" id="A0A4Y2NKE9"/>
<dbReference type="Pfam" id="PF00028">
    <property type="entry name" value="Cadherin"/>
    <property type="match status" value="5"/>
</dbReference>
<dbReference type="InterPro" id="IPR050971">
    <property type="entry name" value="Cadherin-domain_protein"/>
</dbReference>
<evidence type="ECO:0000256" key="6">
    <source>
        <dbReference type="ARBA" id="ARBA00022989"/>
    </source>
</evidence>
<dbReference type="InterPro" id="IPR020894">
    <property type="entry name" value="Cadherin_CS"/>
</dbReference>
<keyword evidence="6 10" id="KW-1133">Transmembrane helix</keyword>
<dbReference type="Proteomes" id="UP000499080">
    <property type="component" value="Unassembled WGS sequence"/>
</dbReference>
<dbReference type="CDD" id="cd11304">
    <property type="entry name" value="Cadherin_repeat"/>
    <property type="match status" value="5"/>
</dbReference>
<feature type="transmembrane region" description="Helical" evidence="10">
    <location>
        <begin position="605"/>
        <end position="627"/>
    </location>
</feature>
<evidence type="ECO:0000256" key="2">
    <source>
        <dbReference type="ARBA" id="ARBA00022692"/>
    </source>
</evidence>
<dbReference type="OrthoDB" id="6416519at2759"/>
<feature type="domain" description="Cadherin" evidence="11">
    <location>
        <begin position="169"/>
        <end position="269"/>
    </location>
</feature>
<keyword evidence="3" id="KW-0677">Repeat</keyword>
<evidence type="ECO:0000256" key="5">
    <source>
        <dbReference type="ARBA" id="ARBA00022889"/>
    </source>
</evidence>
<feature type="region of interest" description="Disordered" evidence="9">
    <location>
        <begin position="686"/>
        <end position="730"/>
    </location>
</feature>
<dbReference type="Gene3D" id="2.60.40.60">
    <property type="entry name" value="Cadherins"/>
    <property type="match status" value="5"/>
</dbReference>
<proteinExistence type="predicted"/>
<evidence type="ECO:0000256" key="1">
    <source>
        <dbReference type="ARBA" id="ARBA00004370"/>
    </source>
</evidence>
<dbReference type="GO" id="GO:0007156">
    <property type="term" value="P:homophilic cell adhesion via plasma membrane adhesion molecules"/>
    <property type="evidence" value="ECO:0007669"/>
    <property type="project" value="InterPro"/>
</dbReference>
<keyword evidence="4 8" id="KW-0106">Calcium</keyword>
<evidence type="ECO:0000313" key="12">
    <source>
        <dbReference type="EMBL" id="GBN38477.1"/>
    </source>
</evidence>
<dbReference type="InterPro" id="IPR002126">
    <property type="entry name" value="Cadherin-like_dom"/>
</dbReference>
<accession>A0A4Y2NKE9</accession>
<dbReference type="InterPro" id="IPR015919">
    <property type="entry name" value="Cadherin-like_sf"/>
</dbReference>
<dbReference type="GO" id="GO:0005911">
    <property type="term" value="C:cell-cell junction"/>
    <property type="evidence" value="ECO:0007669"/>
    <property type="project" value="TreeGrafter"/>
</dbReference>
<keyword evidence="2 10" id="KW-0812">Transmembrane</keyword>
<evidence type="ECO:0000256" key="7">
    <source>
        <dbReference type="ARBA" id="ARBA00023136"/>
    </source>
</evidence>
<dbReference type="SUPFAM" id="SSF49313">
    <property type="entry name" value="Cadherin-like"/>
    <property type="match status" value="5"/>
</dbReference>
<protein>
    <submittedName>
        <fullName evidence="12">Cadherin-89D</fullName>
    </submittedName>
</protein>
<dbReference type="PROSITE" id="PS00232">
    <property type="entry name" value="CADHERIN_1"/>
    <property type="match status" value="1"/>
</dbReference>
<keyword evidence="13" id="KW-1185">Reference proteome</keyword>
<comment type="caution">
    <text evidence="12">The sequence shown here is derived from an EMBL/GenBank/DDBJ whole genome shotgun (WGS) entry which is preliminary data.</text>
</comment>
<keyword evidence="5" id="KW-0130">Cell adhesion</keyword>
<reference evidence="12 13" key="1">
    <citation type="journal article" date="2019" name="Sci. Rep.">
        <title>Orb-weaving spider Araneus ventricosus genome elucidates the spidroin gene catalogue.</title>
        <authorList>
            <person name="Kono N."/>
            <person name="Nakamura H."/>
            <person name="Ohtoshi R."/>
            <person name="Moran D.A.P."/>
            <person name="Shinohara A."/>
            <person name="Yoshida Y."/>
            <person name="Fujiwara M."/>
            <person name="Mori M."/>
            <person name="Tomita M."/>
            <person name="Arakawa K."/>
        </authorList>
    </citation>
    <scope>NUCLEOTIDE SEQUENCE [LARGE SCALE GENOMIC DNA]</scope>
</reference>
<evidence type="ECO:0000256" key="8">
    <source>
        <dbReference type="PROSITE-ProRule" id="PRU00043"/>
    </source>
</evidence>
<dbReference type="GO" id="GO:0060429">
    <property type="term" value="P:epithelium development"/>
    <property type="evidence" value="ECO:0007669"/>
    <property type="project" value="UniProtKB-ARBA"/>
</dbReference>
<sequence length="772" mass="85736">MFSEFPFTVDSKTGELFAQGIIDRESKSSYKYQVLANDFGEPQLNSTADVIVEVIDVNDEPPRFYTDPYLAHVQENLDPGQKVTQITAYDSDSGNNGLVFYKLGVGHNNKFYIDSKDGTVWTLSTLDYEKQAFYNMTVIAYDQGTPSLSSTAKLWVTVADTNDAVPEFSKAVYTLEVAESRQPGDIVFKLDAGKGDFKYALLNTDEIDAFDVDGSTGDIRLVKALDSVQQSHYRLLVEASVDSDPPKSDTAEVNIIVGTGHGVRLFPSRLYEVTVFENRLAPLVVLDLNATDEIAHKPVLYSIVGHDYNGLFVMEADTGRLTVTASLDREKRDRYSLKVRAENVGRHRFGREISRSGPIRSTESYHLAFDEALVVIEVGDENDNAPIFEVQGRPIVAAVPLEASFGYQVLRITAKDADMGYNSAIRYEIIRKPEDASTKFHIDPVSGVVRSMVTFALDGGRIYGFDVKATDREGSENGHSAVANVFVYVLPETKLVLFVAGRTPLAIEQHVDKILSYLSNLTGYDVKMAKLEPHHDGEYEDRESTDLFLYAVHRDTNDIVDTETLLNALEQRSELIVSNLDSFNIQRIQGVSVQEKISQMGTTEIAIIALSSVIFLGAVLGIALLCSSCKKRKVRRRHTSWEQQRLYNIKNPLMGKSIGNPYGSRSTPNGTVDNIKAAYANGDLSVPDYNDSLGDNQSMKRNNRRSRQQVPPDGASSLNPSNASPKFEKYNKNDSQWYDMRDGADSIASGFSGASRFTSWSSRRNNNPVTEL</sequence>